<dbReference type="KEGG" id="mbd:MEBOL_002677"/>
<dbReference type="EMBL" id="CP022163">
    <property type="protein sequence ID" value="ATB29228.1"/>
    <property type="molecule type" value="Genomic_DNA"/>
</dbReference>
<name>A0A250IDD8_9BACT</name>
<accession>A0A250IDD8</accession>
<dbReference type="RefSeq" id="WP_095977819.1">
    <property type="nucleotide sequence ID" value="NZ_CP022163.1"/>
</dbReference>
<proteinExistence type="predicted"/>
<gene>
    <name evidence="2" type="ORF">MEBOL_002677</name>
</gene>
<feature type="signal peptide" evidence="1">
    <location>
        <begin position="1"/>
        <end position="19"/>
    </location>
</feature>
<protein>
    <recommendedName>
        <fullName evidence="4">Lipoprotein</fullName>
    </recommendedName>
</protein>
<organism evidence="2 3">
    <name type="scientific">Melittangium boletus DSM 14713</name>
    <dbReference type="NCBI Taxonomy" id="1294270"/>
    <lineage>
        <taxon>Bacteria</taxon>
        <taxon>Pseudomonadati</taxon>
        <taxon>Myxococcota</taxon>
        <taxon>Myxococcia</taxon>
        <taxon>Myxococcales</taxon>
        <taxon>Cystobacterineae</taxon>
        <taxon>Archangiaceae</taxon>
        <taxon>Melittangium</taxon>
    </lineage>
</organism>
<keyword evidence="3" id="KW-1185">Reference proteome</keyword>
<keyword evidence="1" id="KW-0732">Signal</keyword>
<feature type="chain" id="PRO_5013055250" description="Lipoprotein" evidence="1">
    <location>
        <begin position="20"/>
        <end position="216"/>
    </location>
</feature>
<evidence type="ECO:0000256" key="1">
    <source>
        <dbReference type="SAM" id="SignalP"/>
    </source>
</evidence>
<dbReference type="Proteomes" id="UP000217289">
    <property type="component" value="Chromosome"/>
</dbReference>
<reference evidence="2 3" key="1">
    <citation type="submission" date="2017-06" db="EMBL/GenBank/DDBJ databases">
        <authorList>
            <person name="Kim H.J."/>
            <person name="Triplett B.A."/>
        </authorList>
    </citation>
    <scope>NUCLEOTIDE SEQUENCE [LARGE SCALE GENOMIC DNA]</scope>
    <source>
        <strain evidence="2 3">DSM 14713</strain>
    </source>
</reference>
<evidence type="ECO:0000313" key="3">
    <source>
        <dbReference type="Proteomes" id="UP000217289"/>
    </source>
</evidence>
<dbReference type="AlphaFoldDB" id="A0A250IDD8"/>
<evidence type="ECO:0008006" key="4">
    <source>
        <dbReference type="Google" id="ProtNLM"/>
    </source>
</evidence>
<dbReference type="OrthoDB" id="5516068at2"/>
<evidence type="ECO:0000313" key="2">
    <source>
        <dbReference type="EMBL" id="ATB29228.1"/>
    </source>
</evidence>
<sequence>MRSLVPLLLALAPPSAALAAGEGGQVPEAPASRALSPVELRGDVGVLSSGLAGEGSAWADTFAAQALSGHVLLGGLTLEGGLLSLLPVSPGGAGASLTLTARVGYTGERWSLVAGPVLGLGYTARPRLQVLPSLRLLRHVGPVTLHAGLLDLHGLVPAHLGVSWKDVGLAYIAPLGARAWARLPLSSDLALRVEGFAFRLAGTQSAWLTLGMDVSP</sequence>